<evidence type="ECO:0000256" key="2">
    <source>
        <dbReference type="ARBA" id="ARBA00023315"/>
    </source>
</evidence>
<keyword evidence="2" id="KW-0012">Acyltransferase</keyword>
<dbReference type="Pfam" id="PF02458">
    <property type="entry name" value="Transferase"/>
    <property type="match status" value="1"/>
</dbReference>
<organism evidence="3 4">
    <name type="scientific">Dioscorea zingiberensis</name>
    <dbReference type="NCBI Taxonomy" id="325984"/>
    <lineage>
        <taxon>Eukaryota</taxon>
        <taxon>Viridiplantae</taxon>
        <taxon>Streptophyta</taxon>
        <taxon>Embryophyta</taxon>
        <taxon>Tracheophyta</taxon>
        <taxon>Spermatophyta</taxon>
        <taxon>Magnoliopsida</taxon>
        <taxon>Liliopsida</taxon>
        <taxon>Dioscoreales</taxon>
        <taxon>Dioscoreaceae</taxon>
        <taxon>Dioscorea</taxon>
    </lineage>
</organism>
<gene>
    <name evidence="3" type="ORF">J5N97_021699</name>
</gene>
<evidence type="ECO:0000313" key="3">
    <source>
        <dbReference type="EMBL" id="KAJ0968822.1"/>
    </source>
</evidence>
<dbReference type="PANTHER" id="PTHR31625">
    <property type="match status" value="1"/>
</dbReference>
<proteinExistence type="predicted"/>
<dbReference type="SUPFAM" id="SSF52777">
    <property type="entry name" value="CoA-dependent acyltransferases"/>
    <property type="match status" value="1"/>
</dbReference>
<dbReference type="GO" id="GO:0016747">
    <property type="term" value="F:acyltransferase activity, transferring groups other than amino-acyl groups"/>
    <property type="evidence" value="ECO:0007669"/>
    <property type="project" value="UniProtKB-ARBA"/>
</dbReference>
<dbReference type="Proteomes" id="UP001085076">
    <property type="component" value="Miscellaneous, Linkage group lg06"/>
</dbReference>
<reference evidence="3" key="2">
    <citation type="journal article" date="2022" name="Hortic Res">
        <title>The genome of Dioscorea zingiberensis sheds light on the biosynthesis, origin and evolution of the medicinally important diosgenin saponins.</title>
        <authorList>
            <person name="Li Y."/>
            <person name="Tan C."/>
            <person name="Li Z."/>
            <person name="Guo J."/>
            <person name="Li S."/>
            <person name="Chen X."/>
            <person name="Wang C."/>
            <person name="Dai X."/>
            <person name="Yang H."/>
            <person name="Song W."/>
            <person name="Hou L."/>
            <person name="Xu J."/>
            <person name="Tong Z."/>
            <person name="Xu A."/>
            <person name="Yuan X."/>
            <person name="Wang W."/>
            <person name="Yang Q."/>
            <person name="Chen L."/>
            <person name="Sun Z."/>
            <person name="Wang K."/>
            <person name="Pan B."/>
            <person name="Chen J."/>
            <person name="Bao Y."/>
            <person name="Liu F."/>
            <person name="Qi X."/>
            <person name="Gang D.R."/>
            <person name="Wen J."/>
            <person name="Li J."/>
        </authorList>
    </citation>
    <scope>NUCLEOTIDE SEQUENCE</scope>
    <source>
        <strain evidence="3">Dzin_1.0</strain>
    </source>
</reference>
<reference evidence="3" key="1">
    <citation type="submission" date="2021-03" db="EMBL/GenBank/DDBJ databases">
        <authorList>
            <person name="Li Z."/>
            <person name="Yang C."/>
        </authorList>
    </citation>
    <scope>NUCLEOTIDE SEQUENCE</scope>
    <source>
        <strain evidence="3">Dzin_1.0</strain>
        <tissue evidence="3">Leaf</tissue>
    </source>
</reference>
<dbReference type="InterPro" id="IPR023213">
    <property type="entry name" value="CAT-like_dom_sf"/>
</dbReference>
<dbReference type="OrthoDB" id="1862401at2759"/>
<keyword evidence="4" id="KW-1185">Reference proteome</keyword>
<accession>A0A9D5HA44</accession>
<protein>
    <submittedName>
        <fullName evidence="3">Uncharacterized protein</fullName>
    </submittedName>
</protein>
<dbReference type="InterPro" id="IPR051504">
    <property type="entry name" value="Plant_metabolite_acyltrans"/>
</dbReference>
<evidence type="ECO:0000256" key="1">
    <source>
        <dbReference type="ARBA" id="ARBA00022679"/>
    </source>
</evidence>
<dbReference type="EMBL" id="JAGGNH010000006">
    <property type="protein sequence ID" value="KAJ0968822.1"/>
    <property type="molecule type" value="Genomic_DNA"/>
</dbReference>
<sequence length="417" mass="46286">MAGSGDPLPLNIFDLIFIAEPPIVRFFSYRFPHPTADFIGGVVPALKSSLSATLHDFYPLAGKICYSGDNLVIRYEHGDSVPFTLAEYYDADDFDDISGYHDRHRSKFRPLFSHLESDKDGEKRLLAVQITVFPNAGFVIAVTTNHAAIDGRSVMHFMRSWASACRAAEPVELIRPSFDRSSVKLAQTISPRDFKKFFENILQDNSPVVTDDNAVLATFKVSKADIEKLKQRVSAVVGICSSFSVTSACAWVSLLRARDYNNKSETRAVLNFSADCRARLSPRLPPEYLGNCLKPCFCEAMVSDLMAEDGVEFACELIQKTVKQLSEGEVMEGWEKLAMFAAAEERMSVNGSPRFGAYDIDFGWGKPVKVDFPVLKTGCIALLDCGDEQGGIEFEVALTEKEMKEFRAHFMAVISLG</sequence>
<dbReference type="AlphaFoldDB" id="A0A9D5HA44"/>
<name>A0A9D5HA44_9LILI</name>
<dbReference type="Gene3D" id="3.30.559.10">
    <property type="entry name" value="Chloramphenicol acetyltransferase-like domain"/>
    <property type="match status" value="2"/>
</dbReference>
<keyword evidence="1" id="KW-0808">Transferase</keyword>
<comment type="caution">
    <text evidence="3">The sequence shown here is derived from an EMBL/GenBank/DDBJ whole genome shotgun (WGS) entry which is preliminary data.</text>
</comment>
<evidence type="ECO:0000313" key="4">
    <source>
        <dbReference type="Proteomes" id="UP001085076"/>
    </source>
</evidence>